<keyword evidence="1" id="KW-1133">Transmembrane helix</keyword>
<organism evidence="2 3">
    <name type="scientific">Jannaschia faecimaris</name>
    <dbReference type="NCBI Taxonomy" id="1244108"/>
    <lineage>
        <taxon>Bacteria</taxon>
        <taxon>Pseudomonadati</taxon>
        <taxon>Pseudomonadota</taxon>
        <taxon>Alphaproteobacteria</taxon>
        <taxon>Rhodobacterales</taxon>
        <taxon>Roseobacteraceae</taxon>
        <taxon>Jannaschia</taxon>
    </lineage>
</organism>
<keyword evidence="3" id="KW-1185">Reference proteome</keyword>
<dbReference type="PANTHER" id="PTHR41795:SF1">
    <property type="entry name" value="EXOPOLYSACCHARIDE SYNTHESIS PROTEIN"/>
    <property type="match status" value="1"/>
</dbReference>
<evidence type="ECO:0000313" key="2">
    <source>
        <dbReference type="EMBL" id="SDZ40166.1"/>
    </source>
</evidence>
<reference evidence="3" key="1">
    <citation type="submission" date="2016-10" db="EMBL/GenBank/DDBJ databases">
        <authorList>
            <person name="Varghese N."/>
            <person name="Submissions S."/>
        </authorList>
    </citation>
    <scope>NUCLEOTIDE SEQUENCE [LARGE SCALE GENOMIC DNA]</scope>
    <source>
        <strain evidence="3">DSM 100420</strain>
    </source>
</reference>
<sequence length="205" mass="22402">MDDVDPLRAPPLDKVLETLIKRSESGQDVRLRDMLDLTGSRVHGILILLLALPEAVPLPLPSIGAVLGVPLILISGHLALYGERMTLPAKLLNRRVPGRALAVMGKYGRPVLRWMERLSRSRIPFVANRERMIGLLAAVISFLLFLPIPFVNVPLAMILSVLAWGMVQRDGLFVLIGVAATVALALLAMLVGMAALEALDRVLEW</sequence>
<feature type="transmembrane region" description="Helical" evidence="1">
    <location>
        <begin position="172"/>
        <end position="196"/>
    </location>
</feature>
<name>A0A1H3SQ95_9RHOB</name>
<feature type="transmembrane region" description="Helical" evidence="1">
    <location>
        <begin position="133"/>
        <end position="166"/>
    </location>
</feature>
<proteinExistence type="predicted"/>
<evidence type="ECO:0000313" key="3">
    <source>
        <dbReference type="Proteomes" id="UP000198914"/>
    </source>
</evidence>
<dbReference type="AlphaFoldDB" id="A0A1H3SQ95"/>
<dbReference type="Proteomes" id="UP000198914">
    <property type="component" value="Unassembled WGS sequence"/>
</dbReference>
<dbReference type="InterPro" id="IPR010331">
    <property type="entry name" value="ExoD"/>
</dbReference>
<protein>
    <submittedName>
        <fullName evidence="2">Uncharacterized conserved protein</fullName>
    </submittedName>
</protein>
<dbReference type="PANTHER" id="PTHR41795">
    <property type="entry name" value="EXOPOLYSACCHARIDE SYNTHESIS PROTEIN"/>
    <property type="match status" value="1"/>
</dbReference>
<keyword evidence="1" id="KW-0812">Transmembrane</keyword>
<keyword evidence="1" id="KW-0472">Membrane</keyword>
<accession>A0A1H3SQ95</accession>
<feature type="transmembrane region" description="Helical" evidence="1">
    <location>
        <begin position="58"/>
        <end position="81"/>
    </location>
</feature>
<evidence type="ECO:0000256" key="1">
    <source>
        <dbReference type="SAM" id="Phobius"/>
    </source>
</evidence>
<dbReference type="Pfam" id="PF06055">
    <property type="entry name" value="ExoD"/>
    <property type="match status" value="1"/>
</dbReference>
<dbReference type="PIRSF" id="PIRSF033239">
    <property type="entry name" value="ExoD"/>
    <property type="match status" value="1"/>
</dbReference>
<gene>
    <name evidence="2" type="ORF">SAMN05444004_11330</name>
</gene>
<dbReference type="EMBL" id="FNPX01000013">
    <property type="protein sequence ID" value="SDZ40166.1"/>
    <property type="molecule type" value="Genomic_DNA"/>
</dbReference>